<gene>
    <name evidence="2" type="ORF">GSLYS_00019699001</name>
</gene>
<feature type="region of interest" description="Disordered" evidence="1">
    <location>
        <begin position="234"/>
        <end position="254"/>
    </location>
</feature>
<organism evidence="2 3">
    <name type="scientific">Lymnaea stagnalis</name>
    <name type="common">Great pond snail</name>
    <name type="synonym">Helix stagnalis</name>
    <dbReference type="NCBI Taxonomy" id="6523"/>
    <lineage>
        <taxon>Eukaryota</taxon>
        <taxon>Metazoa</taxon>
        <taxon>Spiralia</taxon>
        <taxon>Lophotrochozoa</taxon>
        <taxon>Mollusca</taxon>
        <taxon>Gastropoda</taxon>
        <taxon>Heterobranchia</taxon>
        <taxon>Euthyneura</taxon>
        <taxon>Panpulmonata</taxon>
        <taxon>Hygrophila</taxon>
        <taxon>Lymnaeoidea</taxon>
        <taxon>Lymnaeidae</taxon>
        <taxon>Lymnaea</taxon>
    </lineage>
</organism>
<reference evidence="2 3" key="1">
    <citation type="submission" date="2024-04" db="EMBL/GenBank/DDBJ databases">
        <authorList>
            <consortium name="Genoscope - CEA"/>
            <person name="William W."/>
        </authorList>
    </citation>
    <scope>NUCLEOTIDE SEQUENCE [LARGE SCALE GENOMIC DNA]</scope>
</reference>
<dbReference type="Proteomes" id="UP001497497">
    <property type="component" value="Unassembled WGS sequence"/>
</dbReference>
<sequence length="342" mass="40425">MSRILSHVECLHSLVVLETVLDEEIDRLESEYDWDRQKRIYLQALECDRSHLVKLDHKILKCQELIQVYRKLLHDTFDEKLVLFDLVNSQHQKYSEISNTQSCVAKPHQTVTMSSCHYQADAMAPCHGLPSHLSPCQCLPSLADDVSSCPHKSKSKHSNNYAKHFKQKYETSKCFSGIRTFNTKKIKLHRNDRRSRILNSARRRQSIHCGTKKYHYRHQQTYSRRRALKYSYVSSRQQKPSIDNTAPEQKSSNNYKAFNCPQHDLYRNSIPLSSSMFTINQGQLSLELYRLDDPRSEPISLEVEDPWRQQEMERDNRLNRCCLRCSYNSLSWEEFLFDEERD</sequence>
<evidence type="ECO:0000313" key="2">
    <source>
        <dbReference type="EMBL" id="CAL1546322.1"/>
    </source>
</evidence>
<comment type="caution">
    <text evidence="2">The sequence shown here is derived from an EMBL/GenBank/DDBJ whole genome shotgun (WGS) entry which is preliminary data.</text>
</comment>
<keyword evidence="3" id="KW-1185">Reference proteome</keyword>
<proteinExistence type="predicted"/>
<evidence type="ECO:0000313" key="3">
    <source>
        <dbReference type="Proteomes" id="UP001497497"/>
    </source>
</evidence>
<protein>
    <submittedName>
        <fullName evidence="2">Uncharacterized protein</fullName>
    </submittedName>
</protein>
<evidence type="ECO:0000256" key="1">
    <source>
        <dbReference type="SAM" id="MobiDB-lite"/>
    </source>
</evidence>
<dbReference type="AlphaFoldDB" id="A0AAV2IKW2"/>
<accession>A0AAV2IKW2</accession>
<dbReference type="EMBL" id="CAXITT010000798">
    <property type="protein sequence ID" value="CAL1546322.1"/>
    <property type="molecule type" value="Genomic_DNA"/>
</dbReference>
<name>A0AAV2IKW2_LYMST</name>